<proteinExistence type="predicted"/>
<dbReference type="EMBL" id="BGPR01004863">
    <property type="protein sequence ID" value="GBN04191.1"/>
    <property type="molecule type" value="Genomic_DNA"/>
</dbReference>
<comment type="caution">
    <text evidence="2">The sequence shown here is derived from an EMBL/GenBank/DDBJ whole genome shotgun (WGS) entry which is preliminary data.</text>
</comment>
<gene>
    <name evidence="2" type="ORF">AVEN_188660_1</name>
</gene>
<dbReference type="OrthoDB" id="413361at2759"/>
<accession>A0A4Y2KP80</accession>
<keyword evidence="3" id="KW-1185">Reference proteome</keyword>
<evidence type="ECO:0008006" key="4">
    <source>
        <dbReference type="Google" id="ProtNLM"/>
    </source>
</evidence>
<evidence type="ECO:0000313" key="2">
    <source>
        <dbReference type="EMBL" id="GBN04191.1"/>
    </source>
</evidence>
<organism evidence="2 3">
    <name type="scientific">Araneus ventricosus</name>
    <name type="common">Orbweaver spider</name>
    <name type="synonym">Epeira ventricosa</name>
    <dbReference type="NCBI Taxonomy" id="182803"/>
    <lineage>
        <taxon>Eukaryota</taxon>
        <taxon>Metazoa</taxon>
        <taxon>Ecdysozoa</taxon>
        <taxon>Arthropoda</taxon>
        <taxon>Chelicerata</taxon>
        <taxon>Arachnida</taxon>
        <taxon>Araneae</taxon>
        <taxon>Araneomorphae</taxon>
        <taxon>Entelegynae</taxon>
        <taxon>Araneoidea</taxon>
        <taxon>Araneidae</taxon>
        <taxon>Araneus</taxon>
    </lineage>
</organism>
<dbReference type="AlphaFoldDB" id="A0A4Y2KP80"/>
<reference evidence="2 3" key="1">
    <citation type="journal article" date="2019" name="Sci. Rep.">
        <title>Orb-weaving spider Araneus ventricosus genome elucidates the spidroin gene catalogue.</title>
        <authorList>
            <person name="Kono N."/>
            <person name="Nakamura H."/>
            <person name="Ohtoshi R."/>
            <person name="Moran D.A.P."/>
            <person name="Shinohara A."/>
            <person name="Yoshida Y."/>
            <person name="Fujiwara M."/>
            <person name="Mori M."/>
            <person name="Tomita M."/>
            <person name="Arakawa K."/>
        </authorList>
    </citation>
    <scope>NUCLEOTIDE SEQUENCE [LARGE SCALE GENOMIC DNA]</scope>
</reference>
<protein>
    <recommendedName>
        <fullName evidence="4">Retrovirus-related Pol polyprotein from transposon TNT 1-94</fullName>
    </recommendedName>
</protein>
<evidence type="ECO:0000313" key="3">
    <source>
        <dbReference type="Proteomes" id="UP000499080"/>
    </source>
</evidence>
<name>A0A4Y2KP80_ARAVE</name>
<dbReference type="Proteomes" id="UP000499080">
    <property type="component" value="Unassembled WGS sequence"/>
</dbReference>
<dbReference type="Pfam" id="PF14223">
    <property type="entry name" value="Retrotran_gag_2"/>
    <property type="match status" value="1"/>
</dbReference>
<feature type="compositionally biased region" description="Basic residues" evidence="1">
    <location>
        <begin position="96"/>
        <end position="107"/>
    </location>
</feature>
<feature type="region of interest" description="Disordered" evidence="1">
    <location>
        <begin position="87"/>
        <end position="115"/>
    </location>
</feature>
<sequence>MNEHINEFYMSVDKLKEMEIANDLLTILLLYSIPESYKNFRIAIESGDELPSPDAQKVKLIEETNARKDKEIPTFLVIHIEETLRKRTMSVTGKSPTRRQRKKKQKQQSKIQVKM</sequence>
<evidence type="ECO:0000256" key="1">
    <source>
        <dbReference type="SAM" id="MobiDB-lite"/>
    </source>
</evidence>